<dbReference type="AlphaFoldDB" id="A0A9P7FWE3"/>
<gene>
    <name evidence="2" type="ORF">H0H81_010796</name>
</gene>
<feature type="region of interest" description="Disordered" evidence="1">
    <location>
        <begin position="1"/>
        <end position="36"/>
    </location>
</feature>
<dbReference type="EMBL" id="JABCKI010005717">
    <property type="protein sequence ID" value="KAG5639594.1"/>
    <property type="molecule type" value="Genomic_DNA"/>
</dbReference>
<dbReference type="OrthoDB" id="2400485at2759"/>
<feature type="compositionally biased region" description="Polar residues" evidence="1">
    <location>
        <begin position="15"/>
        <end position="33"/>
    </location>
</feature>
<evidence type="ECO:0000313" key="2">
    <source>
        <dbReference type="EMBL" id="KAG5639594.1"/>
    </source>
</evidence>
<feature type="compositionally biased region" description="Basic residues" evidence="1">
    <location>
        <begin position="1"/>
        <end position="12"/>
    </location>
</feature>
<accession>A0A9P7FWE3</accession>
<comment type="caution">
    <text evidence="2">The sequence shown here is derived from an EMBL/GenBank/DDBJ whole genome shotgun (WGS) entry which is preliminary data.</text>
</comment>
<evidence type="ECO:0000313" key="3">
    <source>
        <dbReference type="Proteomes" id="UP000717328"/>
    </source>
</evidence>
<reference evidence="2" key="2">
    <citation type="submission" date="2021-10" db="EMBL/GenBank/DDBJ databases">
        <title>Phylogenomics reveals ancestral predisposition of the termite-cultivated fungus Termitomyces towards a domesticated lifestyle.</title>
        <authorList>
            <person name="Auxier B."/>
            <person name="Grum-Grzhimaylo A."/>
            <person name="Cardenas M.E."/>
            <person name="Lodge J.D."/>
            <person name="Laessoe T."/>
            <person name="Pedersen O."/>
            <person name="Smith M.E."/>
            <person name="Kuyper T.W."/>
            <person name="Franco-Molano E.A."/>
            <person name="Baroni T.J."/>
            <person name="Aanen D.K."/>
        </authorList>
    </citation>
    <scope>NUCLEOTIDE SEQUENCE</scope>
    <source>
        <strain evidence="2">D49</strain>
    </source>
</reference>
<sequence>MSSLKSRGHRRTLSRESTGSNPPRSPSPTTLTYHPTILPIPTPALVESVAGAAHYSGVRLEHMSSLKRRRSSHDAGDVHTQLKPSHQRVLEDLRELYECRPTLEIFERSWNKNAEFEVRFFESLGYIYLRSSRTLCRSVMATLTYTTRLIKRQKIINSIVIVDLDEDEKIIRMVDQWDGKELPSWFGAHFLRVLNAKVTPWLVSVPKRTAS</sequence>
<protein>
    <submittedName>
        <fullName evidence="2">Uncharacterized protein</fullName>
    </submittedName>
</protein>
<evidence type="ECO:0000256" key="1">
    <source>
        <dbReference type="SAM" id="MobiDB-lite"/>
    </source>
</evidence>
<keyword evidence="3" id="KW-1185">Reference proteome</keyword>
<dbReference type="PANTHER" id="PTHR34213">
    <property type="entry name" value="NUCLEAR TRANSPORT FACTOR 2 (NTF2) FAMILY PROTEIN"/>
    <property type="match status" value="1"/>
</dbReference>
<name>A0A9P7FWE3_9AGAR</name>
<proteinExistence type="predicted"/>
<organism evidence="2 3">
    <name type="scientific">Sphagnurus paluster</name>
    <dbReference type="NCBI Taxonomy" id="117069"/>
    <lineage>
        <taxon>Eukaryota</taxon>
        <taxon>Fungi</taxon>
        <taxon>Dikarya</taxon>
        <taxon>Basidiomycota</taxon>
        <taxon>Agaricomycotina</taxon>
        <taxon>Agaricomycetes</taxon>
        <taxon>Agaricomycetidae</taxon>
        <taxon>Agaricales</taxon>
        <taxon>Tricholomatineae</taxon>
        <taxon>Lyophyllaceae</taxon>
        <taxon>Sphagnurus</taxon>
    </lineage>
</organism>
<dbReference type="Proteomes" id="UP000717328">
    <property type="component" value="Unassembled WGS sequence"/>
</dbReference>
<reference evidence="2" key="1">
    <citation type="submission" date="2021-02" db="EMBL/GenBank/DDBJ databases">
        <authorList>
            <person name="Nieuwenhuis M."/>
            <person name="Van De Peppel L.J.J."/>
        </authorList>
    </citation>
    <scope>NUCLEOTIDE SEQUENCE</scope>
    <source>
        <strain evidence="2">D49</strain>
    </source>
</reference>
<dbReference type="PANTHER" id="PTHR34213:SF2">
    <property type="entry name" value="NUCLEAR TRANSPORT FACTOR 2 (NTF2) FAMILY PROTEIN"/>
    <property type="match status" value="1"/>
</dbReference>